<comment type="similarity">
    <text evidence="1">Belongs to the LDH/MDH superfamily. MDH type 1 family.</text>
</comment>
<feature type="domain" description="Lactate/malate dehydrogenase N-terminal" evidence="9">
    <location>
        <begin position="2"/>
        <end position="146"/>
    </location>
</feature>
<accession>A0A8J5P629</accession>
<dbReference type="CDD" id="cd01337">
    <property type="entry name" value="MDH_glyoxysomal_mitochondrial"/>
    <property type="match status" value="1"/>
</dbReference>
<comment type="subunit">
    <text evidence="2">Homodimer.</text>
</comment>
<feature type="domain" description="Lactate/malate dehydrogenase C-terminal" evidence="10">
    <location>
        <begin position="148"/>
        <end position="321"/>
    </location>
</feature>
<dbReference type="NCBIfam" id="TIGR01772">
    <property type="entry name" value="MDH_euk_gproteo"/>
    <property type="match status" value="1"/>
</dbReference>
<comment type="caution">
    <text evidence="11">The sequence shown here is derived from an EMBL/GenBank/DDBJ whole genome shotgun (WGS) entry which is preliminary data.</text>
</comment>
<dbReference type="Proteomes" id="UP000694050">
    <property type="component" value="Unassembled WGS sequence"/>
</dbReference>
<dbReference type="InterPro" id="IPR022383">
    <property type="entry name" value="Lactate/malate_DH_C"/>
</dbReference>
<evidence type="ECO:0000256" key="8">
    <source>
        <dbReference type="RuleBase" id="RU003369"/>
    </source>
</evidence>
<dbReference type="PIRSF" id="PIRSF000102">
    <property type="entry name" value="Lac_mal_DH"/>
    <property type="match status" value="1"/>
</dbReference>
<keyword evidence="6" id="KW-0520">NAD</keyword>
<evidence type="ECO:0000313" key="12">
    <source>
        <dbReference type="Proteomes" id="UP000694050"/>
    </source>
</evidence>
<dbReference type="Pfam" id="PF02866">
    <property type="entry name" value="Ldh_1_C"/>
    <property type="match status" value="1"/>
</dbReference>
<evidence type="ECO:0000256" key="2">
    <source>
        <dbReference type="ARBA" id="ARBA00011738"/>
    </source>
</evidence>
<dbReference type="InterPro" id="IPR001557">
    <property type="entry name" value="L-lactate/malate_DH"/>
</dbReference>
<proteinExistence type="inferred from homology"/>
<keyword evidence="4" id="KW-0816">Tricarboxylic acid cycle</keyword>
<keyword evidence="5 8" id="KW-0560">Oxidoreductase</keyword>
<protein>
    <recommendedName>
        <fullName evidence="3">malate dehydrogenase</fullName>
        <ecNumber evidence="3">1.1.1.37</ecNumber>
    </recommendedName>
</protein>
<organism evidence="11 12">
    <name type="scientific">Fusarium oxysporum f. sp. rapae</name>
    <dbReference type="NCBI Taxonomy" id="485398"/>
    <lineage>
        <taxon>Eukaryota</taxon>
        <taxon>Fungi</taxon>
        <taxon>Dikarya</taxon>
        <taxon>Ascomycota</taxon>
        <taxon>Pezizomycotina</taxon>
        <taxon>Sordariomycetes</taxon>
        <taxon>Hypocreomycetidae</taxon>
        <taxon>Hypocreales</taxon>
        <taxon>Nectriaceae</taxon>
        <taxon>Fusarium</taxon>
        <taxon>Fusarium oxysporum species complex</taxon>
    </lineage>
</organism>
<evidence type="ECO:0000256" key="7">
    <source>
        <dbReference type="ARBA" id="ARBA00048313"/>
    </source>
</evidence>
<evidence type="ECO:0000259" key="9">
    <source>
        <dbReference type="Pfam" id="PF00056"/>
    </source>
</evidence>
<reference evidence="11" key="1">
    <citation type="submission" date="2021-04" db="EMBL/GenBank/DDBJ databases">
        <title>First draft genome resource for Brassicaceae pathogens Fusarium oxysporum f. sp. raphani and Fusarium oxysporum f. sp. rapae.</title>
        <authorList>
            <person name="Asai S."/>
        </authorList>
    </citation>
    <scope>NUCLEOTIDE SEQUENCE</scope>
    <source>
        <strain evidence="11">Tf1208</strain>
    </source>
</reference>
<dbReference type="Pfam" id="PF00056">
    <property type="entry name" value="Ldh_1_N"/>
    <property type="match status" value="1"/>
</dbReference>
<dbReference type="PANTHER" id="PTHR11540">
    <property type="entry name" value="MALATE AND LACTATE DEHYDROGENASE"/>
    <property type="match status" value="1"/>
</dbReference>
<dbReference type="EMBL" id="JAELUQ010000003">
    <property type="protein sequence ID" value="KAG7417674.1"/>
    <property type="molecule type" value="Genomic_DNA"/>
</dbReference>
<evidence type="ECO:0000256" key="4">
    <source>
        <dbReference type="ARBA" id="ARBA00022532"/>
    </source>
</evidence>
<dbReference type="GO" id="GO:0005829">
    <property type="term" value="C:cytosol"/>
    <property type="evidence" value="ECO:0007669"/>
    <property type="project" value="TreeGrafter"/>
</dbReference>
<evidence type="ECO:0000256" key="1">
    <source>
        <dbReference type="ARBA" id="ARBA00008824"/>
    </source>
</evidence>
<dbReference type="InterPro" id="IPR001236">
    <property type="entry name" value="Lactate/malate_DH_N"/>
</dbReference>
<dbReference type="GO" id="GO:0006099">
    <property type="term" value="P:tricarboxylic acid cycle"/>
    <property type="evidence" value="ECO:0007669"/>
    <property type="project" value="UniProtKB-KW"/>
</dbReference>
<dbReference type="GO" id="GO:0030060">
    <property type="term" value="F:L-malate dehydrogenase (NAD+) activity"/>
    <property type="evidence" value="ECO:0007669"/>
    <property type="project" value="UniProtKB-EC"/>
</dbReference>
<name>A0A8J5P629_FUSOX</name>
<dbReference type="FunFam" id="3.40.50.720:FF:000013">
    <property type="entry name" value="Malate dehydrogenase"/>
    <property type="match status" value="1"/>
</dbReference>
<evidence type="ECO:0000313" key="11">
    <source>
        <dbReference type="EMBL" id="KAG7417674.1"/>
    </source>
</evidence>
<comment type="catalytic activity">
    <reaction evidence="7">
        <text>(S)-malate + NAD(+) = oxaloacetate + NADH + H(+)</text>
        <dbReference type="Rhea" id="RHEA:21432"/>
        <dbReference type="ChEBI" id="CHEBI:15378"/>
        <dbReference type="ChEBI" id="CHEBI:15589"/>
        <dbReference type="ChEBI" id="CHEBI:16452"/>
        <dbReference type="ChEBI" id="CHEBI:57540"/>
        <dbReference type="ChEBI" id="CHEBI:57945"/>
        <dbReference type="EC" id="1.1.1.37"/>
    </reaction>
</comment>
<dbReference type="InterPro" id="IPR010097">
    <property type="entry name" value="Malate_DH_type1"/>
</dbReference>
<evidence type="ECO:0000259" key="10">
    <source>
        <dbReference type="Pfam" id="PF02866"/>
    </source>
</evidence>
<dbReference type="EC" id="1.1.1.37" evidence="3"/>
<sequence length="325" mass="33806">MTKIALLGAAGQIGTPLSLLCKASNLFTEIALYDLVHTPGIATDLNHIDTKATVSGFLPADDGLAKALSGADIVVVTAGIARKPGMTRDDLFNTNASIIRDIFTQVAKTCPEAISCIITNPVNSTVPVAAETLHAAGVFDPARLFGVTTLDVVRASTFAAHAIGGDADPTSITVPVIGGHSGATILPLYSQAQPPIDLGAELPKVINRVQFGGDEIVKSKQGAGSATTCMAYAGFRFVKALLTARSGTPVIEEAYVYLPGISGGKEISTQLQVDYFSVKVKLGEQGAREVLSIGNLSDDESILLEKAVEELRVNIQTGLSFVAGK</sequence>
<evidence type="ECO:0000256" key="6">
    <source>
        <dbReference type="ARBA" id="ARBA00023027"/>
    </source>
</evidence>
<dbReference type="FunFam" id="3.90.110.10:FF:000009">
    <property type="entry name" value="Malate dehydrogenase"/>
    <property type="match status" value="1"/>
</dbReference>
<evidence type="ECO:0000256" key="5">
    <source>
        <dbReference type="ARBA" id="ARBA00023002"/>
    </source>
</evidence>
<evidence type="ECO:0000256" key="3">
    <source>
        <dbReference type="ARBA" id="ARBA00012995"/>
    </source>
</evidence>
<dbReference type="AlphaFoldDB" id="A0A8J5P629"/>
<dbReference type="PANTHER" id="PTHR11540:SF16">
    <property type="entry name" value="MALATE DEHYDROGENASE, MITOCHONDRIAL"/>
    <property type="match status" value="1"/>
</dbReference>
<gene>
    <name evidence="11" type="ORF">Forpe1208_v005297</name>
</gene>